<accession>A0A7X2IQ34</accession>
<proteinExistence type="predicted"/>
<protein>
    <recommendedName>
        <fullName evidence="1">DUF6538 domain-containing protein</fullName>
    </recommendedName>
</protein>
<feature type="domain" description="DUF6538" evidence="1">
    <location>
        <begin position="8"/>
        <end position="67"/>
    </location>
</feature>
<evidence type="ECO:0000259" key="1">
    <source>
        <dbReference type="Pfam" id="PF20172"/>
    </source>
</evidence>
<dbReference type="AlphaFoldDB" id="A0A7X2IQ34"/>
<evidence type="ECO:0000313" key="3">
    <source>
        <dbReference type="Proteomes" id="UP000446768"/>
    </source>
</evidence>
<sequence>MAYKLPSHLHRSRSGILHFRIAIPPDLRHYFASNEIYKSLRTPDVRAAAIAAMTLSIKVKNLFAALRAEPQQQTMANTKNQTFRMDYI</sequence>
<dbReference type="RefSeq" id="WP_154377289.1">
    <property type="nucleotide sequence ID" value="NZ_WKJJ01000013.1"/>
</dbReference>
<evidence type="ECO:0000313" key="2">
    <source>
        <dbReference type="EMBL" id="MRV74061.1"/>
    </source>
</evidence>
<dbReference type="Proteomes" id="UP000446768">
    <property type="component" value="Unassembled WGS sequence"/>
</dbReference>
<dbReference type="Pfam" id="PF20172">
    <property type="entry name" value="DUF6538"/>
    <property type="match status" value="1"/>
</dbReference>
<dbReference type="InterPro" id="IPR046668">
    <property type="entry name" value="DUF6538"/>
</dbReference>
<organism evidence="2 3">
    <name type="scientific">Pseudoduganella rivuli</name>
    <dbReference type="NCBI Taxonomy" id="2666085"/>
    <lineage>
        <taxon>Bacteria</taxon>
        <taxon>Pseudomonadati</taxon>
        <taxon>Pseudomonadota</taxon>
        <taxon>Betaproteobacteria</taxon>
        <taxon>Burkholderiales</taxon>
        <taxon>Oxalobacteraceae</taxon>
        <taxon>Telluria group</taxon>
        <taxon>Pseudoduganella</taxon>
    </lineage>
</organism>
<reference evidence="2 3" key="1">
    <citation type="submission" date="2019-11" db="EMBL/GenBank/DDBJ databases">
        <title>Novel species isolated from a subtropical stream in China.</title>
        <authorList>
            <person name="Lu H."/>
        </authorList>
    </citation>
    <scope>NUCLEOTIDE SEQUENCE [LARGE SCALE GENOMIC DNA]</scope>
    <source>
        <strain evidence="2 3">FT92W</strain>
    </source>
</reference>
<dbReference type="EMBL" id="WKJJ01000013">
    <property type="protein sequence ID" value="MRV74061.1"/>
    <property type="molecule type" value="Genomic_DNA"/>
</dbReference>
<name>A0A7X2IQ34_9BURK</name>
<gene>
    <name evidence="2" type="ORF">GJ700_20335</name>
</gene>
<comment type="caution">
    <text evidence="2">The sequence shown here is derived from an EMBL/GenBank/DDBJ whole genome shotgun (WGS) entry which is preliminary data.</text>
</comment>
<keyword evidence="3" id="KW-1185">Reference proteome</keyword>